<dbReference type="EMBL" id="KN837160">
    <property type="protein sequence ID" value="KIJ38416.1"/>
    <property type="molecule type" value="Genomic_DNA"/>
</dbReference>
<evidence type="ECO:0000313" key="1">
    <source>
        <dbReference type="EMBL" id="KIJ38416.1"/>
    </source>
</evidence>
<evidence type="ECO:0000313" key="2">
    <source>
        <dbReference type="Proteomes" id="UP000054279"/>
    </source>
</evidence>
<dbReference type="AlphaFoldDB" id="A0A0C9VLJ8"/>
<gene>
    <name evidence="1" type="ORF">M422DRAFT_781364</name>
</gene>
<accession>A0A0C9VLJ8</accession>
<keyword evidence="2" id="KW-1185">Reference proteome</keyword>
<proteinExistence type="predicted"/>
<protein>
    <submittedName>
        <fullName evidence="1">Uncharacterized protein</fullName>
    </submittedName>
</protein>
<organism evidence="1 2">
    <name type="scientific">Sphaerobolus stellatus (strain SS14)</name>
    <dbReference type="NCBI Taxonomy" id="990650"/>
    <lineage>
        <taxon>Eukaryota</taxon>
        <taxon>Fungi</taxon>
        <taxon>Dikarya</taxon>
        <taxon>Basidiomycota</taxon>
        <taxon>Agaricomycotina</taxon>
        <taxon>Agaricomycetes</taxon>
        <taxon>Phallomycetidae</taxon>
        <taxon>Geastrales</taxon>
        <taxon>Sphaerobolaceae</taxon>
        <taxon>Sphaerobolus</taxon>
    </lineage>
</organism>
<reference evidence="1 2" key="1">
    <citation type="submission" date="2014-06" db="EMBL/GenBank/DDBJ databases">
        <title>Evolutionary Origins and Diversification of the Mycorrhizal Mutualists.</title>
        <authorList>
            <consortium name="DOE Joint Genome Institute"/>
            <consortium name="Mycorrhizal Genomics Consortium"/>
            <person name="Kohler A."/>
            <person name="Kuo A."/>
            <person name="Nagy L.G."/>
            <person name="Floudas D."/>
            <person name="Copeland A."/>
            <person name="Barry K.W."/>
            <person name="Cichocki N."/>
            <person name="Veneault-Fourrey C."/>
            <person name="LaButti K."/>
            <person name="Lindquist E.A."/>
            <person name="Lipzen A."/>
            <person name="Lundell T."/>
            <person name="Morin E."/>
            <person name="Murat C."/>
            <person name="Riley R."/>
            <person name="Ohm R."/>
            <person name="Sun H."/>
            <person name="Tunlid A."/>
            <person name="Henrissat B."/>
            <person name="Grigoriev I.V."/>
            <person name="Hibbett D.S."/>
            <person name="Martin F."/>
        </authorList>
    </citation>
    <scope>NUCLEOTIDE SEQUENCE [LARGE SCALE GENOMIC DNA]</scope>
    <source>
        <strain evidence="1 2">SS14</strain>
    </source>
</reference>
<name>A0A0C9VLJ8_SPHS4</name>
<dbReference type="HOGENOM" id="CLU_2456226_0_0_1"/>
<sequence length="89" mass="9626">MDALDTGSASGKERDGQALEVLNRQTASSAGEHSCQLLTAILSYTVVPRLSSTLFQCDRPLIDEQPPFRTPSTDIVVQWSAAFVDRNGS</sequence>
<dbReference type="Proteomes" id="UP000054279">
    <property type="component" value="Unassembled WGS sequence"/>
</dbReference>